<dbReference type="InterPro" id="IPR011992">
    <property type="entry name" value="EF-hand-dom_pair"/>
</dbReference>
<dbReference type="CDD" id="cd00051">
    <property type="entry name" value="EFh"/>
    <property type="match status" value="2"/>
</dbReference>
<keyword evidence="8" id="KW-1185">Reference proteome</keyword>
<dbReference type="EMBL" id="CAJNOM010000255">
    <property type="protein sequence ID" value="CAF1288834.1"/>
    <property type="molecule type" value="Genomic_DNA"/>
</dbReference>
<evidence type="ECO:0000256" key="2">
    <source>
        <dbReference type="ARBA" id="ARBA00022837"/>
    </source>
</evidence>
<dbReference type="EMBL" id="CAJNOI010000106">
    <property type="protein sequence ID" value="CAF1068753.1"/>
    <property type="molecule type" value="Genomic_DNA"/>
</dbReference>
<dbReference type="EMBL" id="CAJNOM010000138">
    <property type="protein sequence ID" value="CAF1121941.1"/>
    <property type="molecule type" value="Genomic_DNA"/>
</dbReference>
<proteinExistence type="predicted"/>
<evidence type="ECO:0000313" key="7">
    <source>
        <dbReference type="EMBL" id="CAF1288834.1"/>
    </source>
</evidence>
<feature type="region of interest" description="Disordered" evidence="3">
    <location>
        <begin position="1"/>
        <end position="20"/>
    </location>
</feature>
<dbReference type="PROSITE" id="PS00018">
    <property type="entry name" value="EF_HAND_1"/>
    <property type="match status" value="3"/>
</dbReference>
<reference evidence="5" key="1">
    <citation type="submission" date="2021-02" db="EMBL/GenBank/DDBJ databases">
        <authorList>
            <person name="Nowell W R."/>
        </authorList>
    </citation>
    <scope>NUCLEOTIDE SEQUENCE</scope>
</reference>
<evidence type="ECO:0000313" key="9">
    <source>
        <dbReference type="Proteomes" id="UP000663877"/>
    </source>
</evidence>
<evidence type="ECO:0000313" key="6">
    <source>
        <dbReference type="EMBL" id="CAF1121941.1"/>
    </source>
</evidence>
<evidence type="ECO:0000256" key="1">
    <source>
        <dbReference type="ARBA" id="ARBA00022737"/>
    </source>
</evidence>
<sequence>MTREGLDLAINQDDLPHTPSSRTVTFTLGSPTSSLSSSSLCSQQNESTSIPILEDQVLEHSQSFTLEDQRRRPVIEDPYKLSPNLEVLNDWMITTTGKSRRELSETHGFSEDQIAVFEESFSLLDRDGDGTISNSEIGSLMNSLGYSPSHEDISSVISKVDIDGNGSVDFDEFLIMMQRRKSTGGSGTELLKVFNVFDKNKDGFIDKNELYDMLLRLGEQVTEEDVTEMIEEADCLDNDGKVSYEEFKAILSYSK</sequence>
<keyword evidence="1" id="KW-0677">Repeat</keyword>
<dbReference type="Proteomes" id="UP000663832">
    <property type="component" value="Unassembled WGS sequence"/>
</dbReference>
<dbReference type="Proteomes" id="UP000663877">
    <property type="component" value="Unassembled WGS sequence"/>
</dbReference>
<dbReference type="PROSITE" id="PS50222">
    <property type="entry name" value="EF_HAND_2"/>
    <property type="match status" value="4"/>
</dbReference>
<dbReference type="Pfam" id="PF13499">
    <property type="entry name" value="EF-hand_7"/>
    <property type="match status" value="2"/>
</dbReference>
<dbReference type="FunFam" id="1.10.238.10:FF:000178">
    <property type="entry name" value="Calmodulin-2 A"/>
    <property type="match status" value="1"/>
</dbReference>
<name>A0A814LPU7_9BILA</name>
<organism evidence="5 9">
    <name type="scientific">Adineta steineri</name>
    <dbReference type="NCBI Taxonomy" id="433720"/>
    <lineage>
        <taxon>Eukaryota</taxon>
        <taxon>Metazoa</taxon>
        <taxon>Spiralia</taxon>
        <taxon>Gnathifera</taxon>
        <taxon>Rotifera</taxon>
        <taxon>Eurotatoria</taxon>
        <taxon>Bdelloidea</taxon>
        <taxon>Adinetida</taxon>
        <taxon>Adinetidae</taxon>
        <taxon>Adineta</taxon>
    </lineage>
</organism>
<feature type="domain" description="EF-hand" evidence="4">
    <location>
        <begin position="112"/>
        <end position="147"/>
    </location>
</feature>
<feature type="domain" description="EF-hand" evidence="4">
    <location>
        <begin position="148"/>
        <end position="183"/>
    </location>
</feature>
<dbReference type="SUPFAM" id="SSF47473">
    <property type="entry name" value="EF-hand"/>
    <property type="match status" value="1"/>
</dbReference>
<accession>A0A814LPU7</accession>
<gene>
    <name evidence="5" type="ORF">BJG266_LOCUS19584</name>
    <name evidence="6" type="ORF">QVE165_LOCUS21443</name>
    <name evidence="7" type="ORF">QVE165_LOCUS30571</name>
</gene>
<dbReference type="GO" id="GO:0016460">
    <property type="term" value="C:myosin II complex"/>
    <property type="evidence" value="ECO:0007669"/>
    <property type="project" value="TreeGrafter"/>
</dbReference>
<dbReference type="InterPro" id="IPR002048">
    <property type="entry name" value="EF_hand_dom"/>
</dbReference>
<dbReference type="OrthoDB" id="26525at2759"/>
<evidence type="ECO:0000259" key="4">
    <source>
        <dbReference type="PROSITE" id="PS50222"/>
    </source>
</evidence>
<dbReference type="SMART" id="SM00054">
    <property type="entry name" value="EFh"/>
    <property type="match status" value="4"/>
</dbReference>
<evidence type="ECO:0000256" key="3">
    <source>
        <dbReference type="SAM" id="MobiDB-lite"/>
    </source>
</evidence>
<evidence type="ECO:0000313" key="8">
    <source>
        <dbReference type="Proteomes" id="UP000663832"/>
    </source>
</evidence>
<comment type="caution">
    <text evidence="5">The sequence shown here is derived from an EMBL/GenBank/DDBJ whole genome shotgun (WGS) entry which is preliminary data.</text>
</comment>
<dbReference type="PANTHER" id="PTHR23048:SF0">
    <property type="entry name" value="CALMODULIN LIKE 3"/>
    <property type="match status" value="1"/>
</dbReference>
<feature type="domain" description="EF-hand" evidence="4">
    <location>
        <begin position="221"/>
        <end position="255"/>
    </location>
</feature>
<feature type="domain" description="EF-hand" evidence="4">
    <location>
        <begin position="185"/>
        <end position="220"/>
    </location>
</feature>
<evidence type="ECO:0000313" key="5">
    <source>
        <dbReference type="EMBL" id="CAF1068753.1"/>
    </source>
</evidence>
<keyword evidence="2" id="KW-0106">Calcium</keyword>
<dbReference type="InterPro" id="IPR018247">
    <property type="entry name" value="EF_Hand_1_Ca_BS"/>
</dbReference>
<dbReference type="Gene3D" id="1.10.238.10">
    <property type="entry name" value="EF-hand"/>
    <property type="match status" value="1"/>
</dbReference>
<dbReference type="GO" id="GO:0005509">
    <property type="term" value="F:calcium ion binding"/>
    <property type="evidence" value="ECO:0007669"/>
    <property type="project" value="InterPro"/>
</dbReference>
<protein>
    <recommendedName>
        <fullName evidence="4">EF-hand domain-containing protein</fullName>
    </recommendedName>
</protein>
<dbReference type="PANTHER" id="PTHR23048">
    <property type="entry name" value="MYOSIN LIGHT CHAIN 1, 3"/>
    <property type="match status" value="1"/>
</dbReference>
<dbReference type="AlphaFoldDB" id="A0A814LPU7"/>
<dbReference type="InterPro" id="IPR050230">
    <property type="entry name" value="CALM/Myosin/TropC-like"/>
</dbReference>